<dbReference type="Proteomes" id="UP000532440">
    <property type="component" value="Unassembled WGS sequence"/>
</dbReference>
<comment type="caution">
    <text evidence="7">The sequence shown here is derived from an EMBL/GenBank/DDBJ whole genome shotgun (WGS) entry which is preliminary data.</text>
</comment>
<dbReference type="AlphaFoldDB" id="A0A7W8HIT9"/>
<dbReference type="GO" id="GO:0016874">
    <property type="term" value="F:ligase activity"/>
    <property type="evidence" value="ECO:0007669"/>
    <property type="project" value="UniProtKB-KW"/>
</dbReference>
<feature type="transmembrane region" description="Helical" evidence="5">
    <location>
        <begin position="114"/>
        <end position="137"/>
    </location>
</feature>
<proteinExistence type="predicted"/>
<evidence type="ECO:0000313" key="7">
    <source>
        <dbReference type="EMBL" id="MBB5271988.1"/>
    </source>
</evidence>
<keyword evidence="4 5" id="KW-0472">Membrane</keyword>
<dbReference type="GO" id="GO:0016020">
    <property type="term" value="C:membrane"/>
    <property type="evidence" value="ECO:0007669"/>
    <property type="project" value="UniProtKB-SubCell"/>
</dbReference>
<evidence type="ECO:0000256" key="4">
    <source>
        <dbReference type="ARBA" id="ARBA00023136"/>
    </source>
</evidence>
<dbReference type="Pfam" id="PF04932">
    <property type="entry name" value="Wzy_C"/>
    <property type="match status" value="1"/>
</dbReference>
<feature type="transmembrane region" description="Helical" evidence="5">
    <location>
        <begin position="330"/>
        <end position="350"/>
    </location>
</feature>
<evidence type="ECO:0000256" key="3">
    <source>
        <dbReference type="ARBA" id="ARBA00022989"/>
    </source>
</evidence>
<dbReference type="EC" id="2.4.1.-" evidence="7"/>
<dbReference type="InterPro" id="IPR051533">
    <property type="entry name" value="WaaL-like"/>
</dbReference>
<evidence type="ECO:0000256" key="1">
    <source>
        <dbReference type="ARBA" id="ARBA00004141"/>
    </source>
</evidence>
<evidence type="ECO:0000256" key="5">
    <source>
        <dbReference type="SAM" id="Phobius"/>
    </source>
</evidence>
<keyword evidence="8" id="KW-1185">Reference proteome</keyword>
<dbReference type="PANTHER" id="PTHR37422">
    <property type="entry name" value="TEICHURONIC ACID BIOSYNTHESIS PROTEIN TUAE"/>
    <property type="match status" value="1"/>
</dbReference>
<feature type="domain" description="O-antigen ligase-related" evidence="6">
    <location>
        <begin position="181"/>
        <end position="341"/>
    </location>
</feature>
<keyword evidence="7" id="KW-0808">Transferase</keyword>
<protein>
    <submittedName>
        <fullName evidence="7">O-antigen ligase</fullName>
        <ecNumber evidence="7">2.4.1.-</ecNumber>
    </submittedName>
</protein>
<keyword evidence="7" id="KW-0328">Glycosyltransferase</keyword>
<dbReference type="GO" id="GO:0016757">
    <property type="term" value="F:glycosyltransferase activity"/>
    <property type="evidence" value="ECO:0007669"/>
    <property type="project" value="UniProtKB-KW"/>
</dbReference>
<feature type="transmembrane region" description="Helical" evidence="5">
    <location>
        <begin position="88"/>
        <end position="109"/>
    </location>
</feature>
<feature type="transmembrane region" description="Helical" evidence="5">
    <location>
        <begin position="228"/>
        <end position="247"/>
    </location>
</feature>
<dbReference type="RefSeq" id="WP_183966959.1">
    <property type="nucleotide sequence ID" value="NZ_BAABEW010000023.1"/>
</dbReference>
<accession>A0A7W8HIT9</accession>
<keyword evidence="2 5" id="KW-0812">Transmembrane</keyword>
<gene>
    <name evidence="7" type="ORF">HNQ70_002002</name>
</gene>
<feature type="transmembrane region" description="Helical" evidence="5">
    <location>
        <begin position="143"/>
        <end position="163"/>
    </location>
</feature>
<keyword evidence="3 5" id="KW-1133">Transmembrane helix</keyword>
<evidence type="ECO:0000313" key="8">
    <source>
        <dbReference type="Proteomes" id="UP000532440"/>
    </source>
</evidence>
<comment type="subcellular location">
    <subcellularLocation>
        <location evidence="1">Membrane</location>
        <topology evidence="1">Multi-pass membrane protein</topology>
    </subcellularLocation>
</comment>
<feature type="transmembrane region" description="Helical" evidence="5">
    <location>
        <begin position="31"/>
        <end position="48"/>
    </location>
</feature>
<evidence type="ECO:0000259" key="6">
    <source>
        <dbReference type="Pfam" id="PF04932"/>
    </source>
</evidence>
<evidence type="ECO:0000256" key="2">
    <source>
        <dbReference type="ARBA" id="ARBA00022692"/>
    </source>
</evidence>
<dbReference type="EMBL" id="JACHGB010000004">
    <property type="protein sequence ID" value="MBB5271988.1"/>
    <property type="molecule type" value="Genomic_DNA"/>
</dbReference>
<name>A0A7W8HIT9_9BURK</name>
<sequence length="412" mass="42213">MNAAGGAPALRGLASLLVVAALPAAVIESSLGGAAFYLLALLGLGLALRDPAGALARLRAMPELAIAALLLAGLNLSSVLAFGLPARAFSWTPLLLMPLLALVAGHGLVGPRALFAGGALGAAAALGVSVVDLLAIGQERPTGTLNAIVFGQISVLCAMYALAGLLRDPGRLRSLAYLAAVGAGIAATVASGTRGALLALPLLAALAWRAPALAGAAHPPPGGGHRRALVAVALCLSLGVAALGHRLDLWDRLTLIDDEVAAYQEGEVGARSVALRLAMWQATLDIVAEHPLFGAGAHRFKPEVERLQAQGRYPADAVVYSHPHSLPMSILAQYGAIGLAVAALAAWLAWRGLARSPPALRRVGRVSLAMWLVLGLTNDVFAHQNTLRVLAFGLALCAAMREHRPERPGLPA</sequence>
<dbReference type="InterPro" id="IPR007016">
    <property type="entry name" value="O-antigen_ligase-rel_domated"/>
</dbReference>
<reference evidence="7 8" key="1">
    <citation type="submission" date="2020-08" db="EMBL/GenBank/DDBJ databases">
        <title>Genomic Encyclopedia of Type Strains, Phase IV (KMG-IV): sequencing the most valuable type-strain genomes for metagenomic binning, comparative biology and taxonomic classification.</title>
        <authorList>
            <person name="Goeker M."/>
        </authorList>
    </citation>
    <scope>NUCLEOTIDE SEQUENCE [LARGE SCALE GENOMIC DNA]</scope>
    <source>
        <strain evidence="7 8">DSM 29781</strain>
    </source>
</reference>
<organism evidence="7 8">
    <name type="scientific">Quisquiliibacterium transsilvanicum</name>
    <dbReference type="NCBI Taxonomy" id="1549638"/>
    <lineage>
        <taxon>Bacteria</taxon>
        <taxon>Pseudomonadati</taxon>
        <taxon>Pseudomonadota</taxon>
        <taxon>Betaproteobacteria</taxon>
        <taxon>Burkholderiales</taxon>
        <taxon>Burkholderiaceae</taxon>
        <taxon>Quisquiliibacterium</taxon>
    </lineage>
</organism>
<feature type="transmembrane region" description="Helical" evidence="5">
    <location>
        <begin position="60"/>
        <end position="82"/>
    </location>
</feature>
<keyword evidence="7" id="KW-0436">Ligase</keyword>
<dbReference type="PANTHER" id="PTHR37422:SF13">
    <property type="entry name" value="LIPOPOLYSACCHARIDE BIOSYNTHESIS PROTEIN PA4999-RELATED"/>
    <property type="match status" value="1"/>
</dbReference>